<accession>W7YKK7</accession>
<dbReference type="PROSITE" id="PS51257">
    <property type="entry name" value="PROKAR_LIPOPROTEIN"/>
    <property type="match status" value="1"/>
</dbReference>
<dbReference type="AlphaFoldDB" id="W7YKK7"/>
<dbReference type="Pfam" id="PF12771">
    <property type="entry name" value="SusD-like_2"/>
    <property type="match status" value="1"/>
</dbReference>
<gene>
    <name evidence="1" type="ORF">JCM21142_93769</name>
</gene>
<reference evidence="1 2" key="1">
    <citation type="journal article" date="2014" name="Genome Announc.">
        <title>Draft Genome Sequence of Cytophaga fermentans JCM 21142T, a Facultative Anaerobe Isolated from Marine Mud.</title>
        <authorList>
            <person name="Starns D."/>
            <person name="Oshima K."/>
            <person name="Suda W."/>
            <person name="Iino T."/>
            <person name="Yuki M."/>
            <person name="Inoue J."/>
            <person name="Kitamura K."/>
            <person name="Iida T."/>
            <person name="Darby A."/>
            <person name="Hattori M."/>
            <person name="Ohkuma M."/>
        </authorList>
    </citation>
    <scope>NUCLEOTIDE SEQUENCE [LARGE SCALE GENOMIC DNA]</scope>
    <source>
        <strain evidence="1 2">JCM 21142</strain>
    </source>
</reference>
<dbReference type="SUPFAM" id="SSF48452">
    <property type="entry name" value="TPR-like"/>
    <property type="match status" value="1"/>
</dbReference>
<keyword evidence="1" id="KW-0449">Lipoprotein</keyword>
<evidence type="ECO:0000313" key="1">
    <source>
        <dbReference type="EMBL" id="GAF05046.1"/>
    </source>
</evidence>
<dbReference type="Proteomes" id="UP000019402">
    <property type="component" value="Unassembled WGS sequence"/>
</dbReference>
<name>W7YKK7_9BACT</name>
<dbReference type="EMBL" id="BAMD01000066">
    <property type="protein sequence ID" value="GAF05046.1"/>
    <property type="molecule type" value="Genomic_DNA"/>
</dbReference>
<dbReference type="InterPro" id="IPR011990">
    <property type="entry name" value="TPR-like_helical_dom_sf"/>
</dbReference>
<protein>
    <submittedName>
        <fullName evidence="1">Susd and RagB outer membrane lipoprotein</fullName>
    </submittedName>
</protein>
<dbReference type="RefSeq" id="WP_044214048.1">
    <property type="nucleotide sequence ID" value="NZ_BAMD01000066.1"/>
</dbReference>
<dbReference type="STRING" id="869213.GCA_000517085_04074"/>
<dbReference type="OrthoDB" id="1109828at2"/>
<dbReference type="InterPro" id="IPR041662">
    <property type="entry name" value="SusD-like_2"/>
</dbReference>
<dbReference type="eggNOG" id="COG4198">
    <property type="taxonomic scope" value="Bacteria"/>
</dbReference>
<keyword evidence="2" id="KW-1185">Reference proteome</keyword>
<sequence length="509" mass="57577">MNKIKYIIVILVAIVTFSCDVDYYGSPNEPEVAPTYGIMNRVQKRLMDDTRDEWFSGRMSLLWVQYWNQTAYTEEDRYQYRETVNKAGWEDLYKNAQDLRDIIELNTSEATKDAMAAYGPNENQIAAARIMLVYIYQIATEMWGDVPYYSYGNDDETFQANSIKDAGITTPAYAKQSAIYADMLKELDEAQAMIMLDENMIDGDNFYGGDAVQWKKFANSLRLRIANRVKDVYPDALNHMSSAIAAGVMESNADNAGVAYENTSLNGAPMYRAFYVENRIDFAPSWSFVELLQGERGPFVADPRLDIFVDDNEDGFKVGIPLTSNNGEVGGFVKESLPGAAILAADYTEIYMEYAEVCFILSEYNGWDQTWYEMGVKASMSRWGVDAAAIDAYVAALPPASEETVLTQKYIALYMQPMEAWSEYRRTGYPNTLIKPNETYDYTYLVKDDLGIVSEVTEKYTYGVGSLSSDVPNRVSYLLNEYSVNKANVEAAKSSMGGDEITTKMWWQN</sequence>
<dbReference type="Gene3D" id="1.25.40.390">
    <property type="match status" value="1"/>
</dbReference>
<organism evidence="1 2">
    <name type="scientific">Saccharicrinis fermentans DSM 9555 = JCM 21142</name>
    <dbReference type="NCBI Taxonomy" id="869213"/>
    <lineage>
        <taxon>Bacteria</taxon>
        <taxon>Pseudomonadati</taxon>
        <taxon>Bacteroidota</taxon>
        <taxon>Bacteroidia</taxon>
        <taxon>Marinilabiliales</taxon>
        <taxon>Marinilabiliaceae</taxon>
        <taxon>Saccharicrinis</taxon>
    </lineage>
</organism>
<proteinExistence type="predicted"/>
<evidence type="ECO:0000313" key="2">
    <source>
        <dbReference type="Proteomes" id="UP000019402"/>
    </source>
</evidence>
<comment type="caution">
    <text evidence="1">The sequence shown here is derived from an EMBL/GenBank/DDBJ whole genome shotgun (WGS) entry which is preliminary data.</text>
</comment>